<reference evidence="8" key="1">
    <citation type="journal article" date="2021" name="Nat. Commun.">
        <title>Genetic determinants of endophytism in the Arabidopsis root mycobiome.</title>
        <authorList>
            <person name="Mesny F."/>
            <person name="Miyauchi S."/>
            <person name="Thiergart T."/>
            <person name="Pickel B."/>
            <person name="Atanasova L."/>
            <person name="Karlsson M."/>
            <person name="Huettel B."/>
            <person name="Barry K.W."/>
            <person name="Haridas S."/>
            <person name="Chen C."/>
            <person name="Bauer D."/>
            <person name="Andreopoulos W."/>
            <person name="Pangilinan J."/>
            <person name="LaButti K."/>
            <person name="Riley R."/>
            <person name="Lipzen A."/>
            <person name="Clum A."/>
            <person name="Drula E."/>
            <person name="Henrissat B."/>
            <person name="Kohler A."/>
            <person name="Grigoriev I.V."/>
            <person name="Martin F.M."/>
            <person name="Hacquard S."/>
        </authorList>
    </citation>
    <scope>NUCLEOTIDE SEQUENCE</scope>
    <source>
        <strain evidence="8">MPI-SDFR-AT-0117</strain>
    </source>
</reference>
<evidence type="ECO:0000313" key="9">
    <source>
        <dbReference type="Proteomes" id="UP000770015"/>
    </source>
</evidence>
<evidence type="ECO:0000256" key="3">
    <source>
        <dbReference type="ARBA" id="ARBA00023295"/>
    </source>
</evidence>
<keyword evidence="2 6" id="KW-0378">Hydrolase</keyword>
<comment type="caution">
    <text evidence="8">The sequence shown here is derived from an EMBL/GenBank/DDBJ whole genome shotgun (WGS) entry which is preliminary data.</text>
</comment>
<feature type="active site" description="Proton acceptor" evidence="4">
    <location>
        <position position="16"/>
    </location>
</feature>
<feature type="domain" description="Beta-xylosidase C-terminal Concanavalin A-like" evidence="7">
    <location>
        <begin position="359"/>
        <end position="510"/>
    </location>
</feature>
<dbReference type="InterPro" id="IPR013320">
    <property type="entry name" value="ConA-like_dom_sf"/>
</dbReference>
<dbReference type="Pfam" id="PF04616">
    <property type="entry name" value="Glyco_hydro_43"/>
    <property type="match status" value="1"/>
</dbReference>
<dbReference type="AlphaFoldDB" id="A0A9P8VC83"/>
<evidence type="ECO:0000313" key="8">
    <source>
        <dbReference type="EMBL" id="KAH6687377.1"/>
    </source>
</evidence>
<dbReference type="InterPro" id="IPR006710">
    <property type="entry name" value="Glyco_hydro_43"/>
</dbReference>
<dbReference type="Proteomes" id="UP000770015">
    <property type="component" value="Unassembled WGS sequence"/>
</dbReference>
<dbReference type="PANTHER" id="PTHR42812">
    <property type="entry name" value="BETA-XYLOSIDASE"/>
    <property type="match status" value="1"/>
</dbReference>
<dbReference type="InterPro" id="IPR023296">
    <property type="entry name" value="Glyco_hydro_beta-prop_sf"/>
</dbReference>
<dbReference type="InterPro" id="IPR041542">
    <property type="entry name" value="GH43_C2"/>
</dbReference>
<evidence type="ECO:0000259" key="7">
    <source>
        <dbReference type="Pfam" id="PF17851"/>
    </source>
</evidence>
<evidence type="ECO:0000256" key="1">
    <source>
        <dbReference type="ARBA" id="ARBA00009865"/>
    </source>
</evidence>
<evidence type="ECO:0000256" key="5">
    <source>
        <dbReference type="PIRSR" id="PIRSR606710-2"/>
    </source>
</evidence>
<keyword evidence="9" id="KW-1185">Reference proteome</keyword>
<dbReference type="SUPFAM" id="SSF49899">
    <property type="entry name" value="Concanavalin A-like lectins/glucanases"/>
    <property type="match status" value="1"/>
</dbReference>
<keyword evidence="3 6" id="KW-0326">Glycosidase</keyword>
<dbReference type="InterPro" id="IPR051795">
    <property type="entry name" value="Glycosyl_Hydrlase_43"/>
</dbReference>
<name>A0A9P8VC83_9PEZI</name>
<organism evidence="8 9">
    <name type="scientific">Plectosphaerella plurivora</name>
    <dbReference type="NCBI Taxonomy" id="936078"/>
    <lineage>
        <taxon>Eukaryota</taxon>
        <taxon>Fungi</taxon>
        <taxon>Dikarya</taxon>
        <taxon>Ascomycota</taxon>
        <taxon>Pezizomycotina</taxon>
        <taxon>Sordariomycetes</taxon>
        <taxon>Hypocreomycetidae</taxon>
        <taxon>Glomerellales</taxon>
        <taxon>Plectosphaerellaceae</taxon>
        <taxon>Plectosphaerella</taxon>
    </lineage>
</organism>
<feature type="site" description="Important for catalytic activity, responsible for pKa modulation of the active site Glu and correct orientation of both the proton donor and substrate" evidence="5">
    <location>
        <position position="126"/>
    </location>
</feature>
<dbReference type="Gene3D" id="2.60.120.200">
    <property type="match status" value="1"/>
</dbReference>
<feature type="active site" description="Proton donor" evidence="4">
    <location>
        <position position="184"/>
    </location>
</feature>
<dbReference type="SUPFAM" id="SSF75005">
    <property type="entry name" value="Arabinanase/levansucrase/invertase"/>
    <property type="match status" value="1"/>
</dbReference>
<evidence type="ECO:0000256" key="4">
    <source>
        <dbReference type="PIRSR" id="PIRSR606710-1"/>
    </source>
</evidence>
<dbReference type="GO" id="GO:0004553">
    <property type="term" value="F:hydrolase activity, hydrolyzing O-glycosyl compounds"/>
    <property type="evidence" value="ECO:0007669"/>
    <property type="project" value="InterPro"/>
</dbReference>
<dbReference type="Gene3D" id="2.115.10.20">
    <property type="entry name" value="Glycosyl hydrolase domain, family 43"/>
    <property type="match status" value="1"/>
</dbReference>
<dbReference type="PANTHER" id="PTHR42812:SF12">
    <property type="entry name" value="BETA-XYLOSIDASE-RELATED"/>
    <property type="match status" value="1"/>
</dbReference>
<gene>
    <name evidence="8" type="ORF">F5X68DRAFT_239935</name>
</gene>
<protein>
    <submittedName>
        <fullName evidence="8">Glycosyl hydrolase</fullName>
    </submittedName>
</protein>
<dbReference type="CDD" id="cd18617">
    <property type="entry name" value="GH43_XynB-like"/>
    <property type="match status" value="1"/>
</dbReference>
<sequence>MSTTYHNPIIPGFAPDPSIIFVNETFFLVTSSFHLFPGLPIYASKDLKTWHHISNAINRHHMFASGGLFAATIRHHAGTFYVICTNAAMPSDSSDAGGTDNFIVSTTNIYSGNWSDPVYIPFRGIDPDLFFDDDGRVYFQGCFQMNREVQPSCDIRQFEIDVTTGQPLSEEKIIYTGWAKYDTEGPHIYKVDGWYYLVVAEGGTFEHHMLSVARSRHVSGPYEAWEEGNPIVTADGKEEYVQNVGHGDLVRDGAGNWWAVVLAVRNEKTCQPLGRETFLAPVDWPQGGWPVVRQPKMDFTGPLVGDAATNAAWDPIIPPRVGDLYVGEPEAWRYRLPNSAQGPFCLTPSMERLADPRGPTTFIGRRQRSLEATATTAIDLTTSKTALAGGIVRAGLAVYKDYFRHALASLDFSTREVTLRTVDQSRKLDRVSETKFTVTTDAAAVALRVVATAEKYVFSVRVGGLDDKETAWTELGSCETAELAAREMTGPIFGVFANTTTPQGEKAVVAFTDLIV</sequence>
<dbReference type="Pfam" id="PF17851">
    <property type="entry name" value="GH43_C2"/>
    <property type="match status" value="1"/>
</dbReference>
<dbReference type="GO" id="GO:0005975">
    <property type="term" value="P:carbohydrate metabolic process"/>
    <property type="evidence" value="ECO:0007669"/>
    <property type="project" value="InterPro"/>
</dbReference>
<dbReference type="EMBL" id="JAGSXJ010000011">
    <property type="protein sequence ID" value="KAH6687377.1"/>
    <property type="molecule type" value="Genomic_DNA"/>
</dbReference>
<accession>A0A9P8VC83</accession>
<comment type="similarity">
    <text evidence="1 6">Belongs to the glycosyl hydrolase 43 family.</text>
</comment>
<evidence type="ECO:0000256" key="6">
    <source>
        <dbReference type="RuleBase" id="RU361187"/>
    </source>
</evidence>
<proteinExistence type="inferred from homology"/>
<dbReference type="OrthoDB" id="408373at2759"/>
<evidence type="ECO:0000256" key="2">
    <source>
        <dbReference type="ARBA" id="ARBA00022801"/>
    </source>
</evidence>